<feature type="region of interest" description="Disordered" evidence="3">
    <location>
        <begin position="1560"/>
        <end position="1580"/>
    </location>
</feature>
<organism evidence="6 7">
    <name type="scientific">Onchocerca volvulus</name>
    <dbReference type="NCBI Taxonomy" id="6282"/>
    <lineage>
        <taxon>Eukaryota</taxon>
        <taxon>Metazoa</taxon>
        <taxon>Ecdysozoa</taxon>
        <taxon>Nematoda</taxon>
        <taxon>Chromadorea</taxon>
        <taxon>Rhabditida</taxon>
        <taxon>Spirurina</taxon>
        <taxon>Spiruromorpha</taxon>
        <taxon>Filarioidea</taxon>
        <taxon>Onchocercidae</taxon>
        <taxon>Onchocerca</taxon>
    </lineage>
</organism>
<dbReference type="GO" id="GO:0008289">
    <property type="term" value="F:lipid binding"/>
    <property type="evidence" value="ECO:0007669"/>
    <property type="project" value="InterPro"/>
</dbReference>
<keyword evidence="1" id="KW-0343">GTPase activation</keyword>
<evidence type="ECO:0008006" key="8">
    <source>
        <dbReference type="Google" id="ProtNLM"/>
    </source>
</evidence>
<name>A0A8R1Y0E9_ONCVO</name>
<evidence type="ECO:0000313" key="7">
    <source>
        <dbReference type="Proteomes" id="UP000024404"/>
    </source>
</evidence>
<dbReference type="SUPFAM" id="SSF47769">
    <property type="entry name" value="SAM/Pointed domain"/>
    <property type="match status" value="1"/>
</dbReference>
<evidence type="ECO:0000256" key="2">
    <source>
        <dbReference type="ARBA" id="ARBA00022553"/>
    </source>
</evidence>
<dbReference type="EMBL" id="CMVM020000250">
    <property type="status" value="NOT_ANNOTATED_CDS"/>
    <property type="molecule type" value="Genomic_DNA"/>
</dbReference>
<keyword evidence="7" id="KW-1185">Reference proteome</keyword>
<reference evidence="7" key="1">
    <citation type="submission" date="2013-10" db="EMBL/GenBank/DDBJ databases">
        <title>Genome sequencing of Onchocerca volvulus.</title>
        <authorList>
            <person name="Cotton J."/>
            <person name="Tsai J."/>
            <person name="Stanley E."/>
            <person name="Tracey A."/>
            <person name="Holroyd N."/>
            <person name="Lustigman S."/>
            <person name="Berriman M."/>
        </authorList>
    </citation>
    <scope>NUCLEOTIDE SEQUENCE</scope>
</reference>
<feature type="compositionally biased region" description="Polar residues" evidence="3">
    <location>
        <begin position="1060"/>
        <end position="1106"/>
    </location>
</feature>
<dbReference type="Gene3D" id="1.10.287.2070">
    <property type="match status" value="1"/>
</dbReference>
<sequence>MEHEGRSSSFWEADCYLRKAQDVISRSLHELASITIKNEDDKKTKFSRRNRQSSSDLLSSAIYRKNSFPATCLSQHDIVNFVQSFSSNDDQRADAEYYVSSRRKRFTRRQRRNLTGGIFGKRTSKSTSALNKVHRSESTSSSDNNNINERRKRSIQLTTASKRGQSTASRRATTSTEAAFLSLRQNYVNSSLITRSTTEICCKSTSTRPSTSIEPTDIFQKFKGPTARKARRRTLRYKLNSFVNNNQFETKAGSQAGLDVHNIQFEKDTLVRRSVSVRELNGTMIDFTNQDSVTRWTSQILAEIDSLPSSSFDLTGQSTRQLSPFIISATSGAITDSIISSTTTDADMVRPNELKYDSLKQNMQSPVRNNSNLSFEMGVMNSTPSAQSHDNESQISLPTHHHRTQKIASKSSSSHFIKFQKRNSYKKNIWRQSMEIPEVSCTAHIVLTARPSNRRKQSVHAIVISVPKDTEKSEKLHFLSPKFSNNNCSSNLQNCASVKNASNYNESSRLWRFLPRKKYSSFKKYLKLYQKSTPTTEIISDTKVSGLSKGNSPIIMNGKNHLPQCNSGLKWKIKEIESNHGLPLSRTNLSLVLDIKPDQRFSQMPNSVHGQLSGYETANDVKWRSNIDSADLRTNDERIGSNRTCFSMESIDLVKDNGIDDRLKFLGETKRIQPVDETSSALTVWKRKAKCRAQKLETFGDVVDGTTELNSTTTPNSTITAVQPVDKTATLATTTTVINKDLSEDVDGSDKSVHGIVASLIRAAEETRFQAPDKPKSLNLSNKKFQPQQPSTTAIATITSEQQDTGTQTSPYSLSRSSSFDWINESSLEDQYSEELIITSTESPGTPGDPEYSSLNRTVESHTPHKEVQGMLRKTPETHGSLLDERKIQSSEDIDNSIAILLEYAGDLDMVSNRELHYPVTGENFTKVTSDIRNNESVLSREIPPDILKNRISSTNNQREFFRRFTSSTSNGNGTHGLAAQTTCIPKNSSQGSMNGSIYDNVPHAIKQTAALQASLLGNANAAAAVATNHTANASHELSRKDSNDSTPSSTKLNHDAILSSKSPKTIDNSVSPNGSTVSQRDISTSSGLADSESSPITPTAISLDQNVRYRKQEPNVNNNRSQMDQIVIDSSFEVDTDDRKVRSPPPPSPRLSTEKQTLSMVLASDLFAFSTGRVPGRAESCEELDVNFTEQTSDELYAQKKQKVEEEAIECVRWLRDAGFPQYARLYEEHRFPIDIRSVQRDHEFLDDDSLRALFRRLNALNRCAIMKVENVVLRKHPERFDINPLETDIDDDMTISNYDDDDDQVAISNKWKYQRNSQTWSRIVRDDDTAGDSAWSSHKEEVSGAELDDALQMSFGHRQNPRRQPDGAPRFNDDIYNSRNQRDITANLVIARNNRKNCFAIDSSSPPSTAVPAVNLQRSQSERLKERARALMKRMNIRSSSRRRRQRNSSVADSAFSSTAGIPHSSPSSTTTSSSLSKAISTTGGRDLVIGDPVLVSHFSASPRTMRMFPDGLSNILSSQAVTPQMLNEFRRDSTATTTDDHTSDGVTFAVLQPMGQKQQQMMSDSPQYKNSSSPSSRMRTRFLGASNRRMGMVLDSSESSAPITTGHSSRHESICRNKSRELSCDPVLIRGLSRHDRNTRIYDRVAQDLCADNTEYANPRHGPVDLEATTYYDRCPAVKHNERASSSQYCYANNTNFSSLIRSDLQFSGENVLSDSSLNYDVLRSHPRQNMEYDRDRGLASEQSYARSRLVVNADGYYEHIPSDDVHDISLDLAAFSSNLDDSVVGSGTSGATVSIAACHRAVSPESSSSNTSNSNHPNRLKTEIDSRSGKRLVCGSISSSFSAVRGMSTQRSHSSLESSGNDDELITRQHRSGVGERRDSGVGSSLSRSPSGPTTQRQRNSLLFTSTPSTLHIREMKSKHLSPNPLNTFRADFNETFISDANLAQCMDALSVGEMQQIRKLAFLKLSVMIETYAGSGIRIGVIADNNDSGRVSKSWAVHKFIRRMRNNDAINSTSKPTGPELSTFGLPLAVIQSRSGFALPRFVLEMMYFLRIAAPDTVGIFRKSGVRSRITELRMLCDVAPEAEVFTDGKLDLSQVHDIADLLKQYFRELPEPLMTAKYSETFAKIFIHIPMEMRMEALQYAVLLLPDEHREALQTLLYFLHDIAKHSATNNMTSQNLAVCFAPSLFQLCGSRLNNISPTRRHKTIGAAGLPTEREIKESRAAQECLVQMIEHCSKVFIVPASPGFERDRGNEYCKGTEPDAPFLAELGLSQDGNYKTYLLQKARELLKEHRDRWKGWIVEGTVNGVEISTKKSTDGHPLRFFRVWVDIEAPPKEILTRIVRERNVWDHQTINWRTVAILNAENCDVFQYVINDTPSHPTRDTTVVRLWRTDMKELRGGCVLVERSVHSSETQLLGGISAAVLSSQFLVEPITGRSRVTYITRTDLRGRSNVWYSKIYGQLIARQLSQLRDSFKQFTRVDDGPETKV</sequence>
<feature type="compositionally biased region" description="Polar residues" evidence="3">
    <location>
        <begin position="1848"/>
        <end position="1863"/>
    </location>
</feature>
<dbReference type="Proteomes" id="UP000024404">
    <property type="component" value="Unassembled WGS sequence"/>
</dbReference>
<dbReference type="CDD" id="cd09538">
    <property type="entry name" value="SAM_DLC1_2-like"/>
    <property type="match status" value="1"/>
</dbReference>
<feature type="compositionally biased region" description="Basic and acidic residues" evidence="3">
    <location>
        <begin position="1422"/>
        <end position="1431"/>
    </location>
</feature>
<evidence type="ECO:0000259" key="4">
    <source>
        <dbReference type="PROSITE" id="PS50238"/>
    </source>
</evidence>
<protein>
    <recommendedName>
        <fullName evidence="8">SAM domain-containing protein</fullName>
    </recommendedName>
</protein>
<dbReference type="Gene3D" id="1.10.555.10">
    <property type="entry name" value="Rho GTPase activation protein"/>
    <property type="match status" value="1"/>
</dbReference>
<reference evidence="6" key="2">
    <citation type="submission" date="2022-06" db="UniProtKB">
        <authorList>
            <consortium name="EnsemblMetazoa"/>
        </authorList>
    </citation>
    <scope>IDENTIFICATION</scope>
</reference>
<dbReference type="SMART" id="SM00234">
    <property type="entry name" value="START"/>
    <property type="match status" value="1"/>
</dbReference>
<dbReference type="EnsemblMetazoa" id="OVOC8837.1">
    <property type="protein sequence ID" value="OVOC8837.1"/>
    <property type="gene ID" value="WBGene00245646"/>
</dbReference>
<feature type="compositionally biased region" description="Polar residues" evidence="3">
    <location>
        <begin position="778"/>
        <end position="792"/>
    </location>
</feature>
<dbReference type="PROSITE" id="PS50848">
    <property type="entry name" value="START"/>
    <property type="match status" value="1"/>
</dbReference>
<feature type="compositionally biased region" description="Polar residues" evidence="3">
    <location>
        <begin position="1453"/>
        <end position="1462"/>
    </location>
</feature>
<dbReference type="InterPro" id="IPR013761">
    <property type="entry name" value="SAM/pointed_sf"/>
</dbReference>
<dbReference type="AlphaFoldDB" id="A0A8R1Y0E9"/>
<dbReference type="PANTHER" id="PTHR12659:SF7">
    <property type="entry name" value="CROSSVEINLESS C, ISOFORM C"/>
    <property type="match status" value="1"/>
</dbReference>
<dbReference type="InterPro" id="IPR002913">
    <property type="entry name" value="START_lipid-bd_dom"/>
</dbReference>
<dbReference type="SUPFAM" id="SSF55961">
    <property type="entry name" value="Bet v1-like"/>
    <property type="match status" value="1"/>
</dbReference>
<feature type="region of interest" description="Disordered" evidence="3">
    <location>
        <begin position="1848"/>
        <end position="1908"/>
    </location>
</feature>
<feature type="region of interest" description="Disordered" evidence="3">
    <location>
        <begin position="771"/>
        <end position="792"/>
    </location>
</feature>
<feature type="domain" description="START" evidence="5">
    <location>
        <begin position="2289"/>
        <end position="2483"/>
    </location>
</feature>
<dbReference type="SUPFAM" id="SSF48350">
    <property type="entry name" value="GTPase activation domain, GAP"/>
    <property type="match status" value="1"/>
</dbReference>
<evidence type="ECO:0000313" key="6">
    <source>
        <dbReference type="EnsemblMetazoa" id="OVOC8837.1"/>
    </source>
</evidence>
<feature type="region of interest" description="Disordered" evidence="3">
    <location>
        <begin position="109"/>
        <end position="173"/>
    </location>
</feature>
<evidence type="ECO:0000256" key="1">
    <source>
        <dbReference type="ARBA" id="ARBA00022468"/>
    </source>
</evidence>
<feature type="domain" description="Rho-GAP" evidence="4">
    <location>
        <begin position="2031"/>
        <end position="2243"/>
    </location>
</feature>
<evidence type="ECO:0000259" key="5">
    <source>
        <dbReference type="PROSITE" id="PS50848"/>
    </source>
</evidence>
<dbReference type="InterPro" id="IPR023393">
    <property type="entry name" value="START-like_dom_sf"/>
</dbReference>
<feature type="compositionally biased region" description="Polar residues" evidence="3">
    <location>
        <begin position="138"/>
        <end position="147"/>
    </location>
</feature>
<dbReference type="InterPro" id="IPR000198">
    <property type="entry name" value="RhoGAP_dom"/>
</dbReference>
<feature type="compositionally biased region" description="Polar residues" evidence="3">
    <location>
        <begin position="1897"/>
        <end position="1908"/>
    </location>
</feature>
<dbReference type="GO" id="GO:0035023">
    <property type="term" value="P:regulation of Rho protein signal transduction"/>
    <property type="evidence" value="ECO:0007669"/>
    <property type="project" value="TreeGrafter"/>
</dbReference>
<feature type="compositionally biased region" description="Low complexity" evidence="3">
    <location>
        <begin position="1885"/>
        <end position="1896"/>
    </location>
</feature>
<feature type="region of interest" description="Disordered" evidence="3">
    <location>
        <begin position="1806"/>
        <end position="1831"/>
    </location>
</feature>
<dbReference type="GO" id="GO:0030036">
    <property type="term" value="P:actin cytoskeleton organization"/>
    <property type="evidence" value="ECO:0007669"/>
    <property type="project" value="TreeGrafter"/>
</dbReference>
<feature type="region of interest" description="Disordered" evidence="3">
    <location>
        <begin position="1402"/>
        <end position="1481"/>
    </location>
</feature>
<keyword evidence="2" id="KW-0597">Phosphoprotein</keyword>
<feature type="compositionally biased region" description="Basic residues" evidence="3">
    <location>
        <begin position="1432"/>
        <end position="1449"/>
    </location>
</feature>
<dbReference type="GO" id="GO:0005096">
    <property type="term" value="F:GTPase activator activity"/>
    <property type="evidence" value="ECO:0007669"/>
    <property type="project" value="UniProtKB-KW"/>
</dbReference>
<dbReference type="SMART" id="SM00324">
    <property type="entry name" value="RhoGAP"/>
    <property type="match status" value="1"/>
</dbReference>
<evidence type="ECO:0000256" key="3">
    <source>
        <dbReference type="SAM" id="MobiDB-lite"/>
    </source>
</evidence>
<feature type="region of interest" description="Disordered" evidence="3">
    <location>
        <begin position="1132"/>
        <end position="1156"/>
    </location>
</feature>
<dbReference type="GO" id="GO:0007165">
    <property type="term" value="P:signal transduction"/>
    <property type="evidence" value="ECO:0007669"/>
    <property type="project" value="InterPro"/>
</dbReference>
<dbReference type="PANTHER" id="PTHR12659">
    <property type="entry name" value="RHO-TYPE GTPASE ACTIVATING PROTEIN"/>
    <property type="match status" value="1"/>
</dbReference>
<feature type="compositionally biased region" description="Low complexity" evidence="3">
    <location>
        <begin position="1467"/>
        <end position="1481"/>
    </location>
</feature>
<dbReference type="Pfam" id="PF01852">
    <property type="entry name" value="START"/>
    <property type="match status" value="1"/>
</dbReference>
<accession>A0A8R1Y0E9</accession>
<dbReference type="InterPro" id="IPR008936">
    <property type="entry name" value="Rho_GTPase_activation_prot"/>
</dbReference>
<feature type="compositionally biased region" description="Low complexity" evidence="3">
    <location>
        <begin position="1810"/>
        <end position="1819"/>
    </location>
</feature>
<feature type="region of interest" description="Disordered" evidence="3">
    <location>
        <begin position="1032"/>
        <end position="1108"/>
    </location>
</feature>
<feature type="compositionally biased region" description="Low complexity" evidence="3">
    <location>
        <begin position="1566"/>
        <end position="1579"/>
    </location>
</feature>
<feature type="region of interest" description="Disordered" evidence="3">
    <location>
        <begin position="1359"/>
        <end position="1380"/>
    </location>
</feature>
<feature type="compositionally biased region" description="Polar residues" evidence="3">
    <location>
        <begin position="155"/>
        <end position="165"/>
    </location>
</feature>
<dbReference type="Pfam" id="PF00620">
    <property type="entry name" value="RhoGAP"/>
    <property type="match status" value="1"/>
</dbReference>
<dbReference type="Gene3D" id="3.30.530.20">
    <property type="match status" value="1"/>
</dbReference>
<dbReference type="CDD" id="cd08869">
    <property type="entry name" value="START_RhoGAP"/>
    <property type="match status" value="1"/>
</dbReference>
<proteinExistence type="predicted"/>
<dbReference type="PROSITE" id="PS50238">
    <property type="entry name" value="RHOGAP"/>
    <property type="match status" value="1"/>
</dbReference>